<comment type="caution">
    <text evidence="2">The sequence shown here is derived from an EMBL/GenBank/DDBJ whole genome shotgun (WGS) entry which is preliminary data.</text>
</comment>
<sequence>MTQPESKAEPEEVPVAKALDRRRMRRAPRYGRFILVGILLGALASLVLSGMPGSSGLSRNDLFWLIFLGLGFFGGLLGAAVALLVDRVSLSSREHRIGRPAAGSQRNEEES</sequence>
<name>A0ABP8KYY8_9MICO</name>
<dbReference type="Proteomes" id="UP001500622">
    <property type="component" value="Unassembled WGS sequence"/>
</dbReference>
<feature type="transmembrane region" description="Helical" evidence="1">
    <location>
        <begin position="62"/>
        <end position="85"/>
    </location>
</feature>
<keyword evidence="1" id="KW-0812">Transmembrane</keyword>
<keyword evidence="1" id="KW-0472">Membrane</keyword>
<reference evidence="3" key="1">
    <citation type="journal article" date="2019" name="Int. J. Syst. Evol. Microbiol.">
        <title>The Global Catalogue of Microorganisms (GCM) 10K type strain sequencing project: providing services to taxonomists for standard genome sequencing and annotation.</title>
        <authorList>
            <consortium name="The Broad Institute Genomics Platform"/>
            <consortium name="The Broad Institute Genome Sequencing Center for Infectious Disease"/>
            <person name="Wu L."/>
            <person name="Ma J."/>
        </authorList>
    </citation>
    <scope>NUCLEOTIDE SEQUENCE [LARGE SCALE GENOMIC DNA]</scope>
    <source>
        <strain evidence="3">JCM 17810</strain>
    </source>
</reference>
<dbReference type="RefSeq" id="WP_345215295.1">
    <property type="nucleotide sequence ID" value="NZ_BAABGN010000002.1"/>
</dbReference>
<accession>A0ABP8KYY8</accession>
<organism evidence="2 3">
    <name type="scientific">Georgenia halophila</name>
    <dbReference type="NCBI Taxonomy" id="620889"/>
    <lineage>
        <taxon>Bacteria</taxon>
        <taxon>Bacillati</taxon>
        <taxon>Actinomycetota</taxon>
        <taxon>Actinomycetes</taxon>
        <taxon>Micrococcales</taxon>
        <taxon>Bogoriellaceae</taxon>
        <taxon>Georgenia</taxon>
    </lineage>
</organism>
<dbReference type="EMBL" id="BAABGN010000002">
    <property type="protein sequence ID" value="GAA4418986.1"/>
    <property type="molecule type" value="Genomic_DNA"/>
</dbReference>
<evidence type="ECO:0000256" key="1">
    <source>
        <dbReference type="SAM" id="Phobius"/>
    </source>
</evidence>
<feature type="transmembrane region" description="Helical" evidence="1">
    <location>
        <begin position="30"/>
        <end position="50"/>
    </location>
</feature>
<evidence type="ECO:0000313" key="2">
    <source>
        <dbReference type="EMBL" id="GAA4418986.1"/>
    </source>
</evidence>
<evidence type="ECO:0000313" key="3">
    <source>
        <dbReference type="Proteomes" id="UP001500622"/>
    </source>
</evidence>
<protein>
    <submittedName>
        <fullName evidence="2">Uncharacterized protein</fullName>
    </submittedName>
</protein>
<keyword evidence="1" id="KW-1133">Transmembrane helix</keyword>
<keyword evidence="3" id="KW-1185">Reference proteome</keyword>
<proteinExistence type="predicted"/>
<gene>
    <name evidence="2" type="ORF">GCM10023169_09200</name>
</gene>